<comment type="caution">
    <text evidence="8">The sequence shown here is derived from an EMBL/GenBank/DDBJ whole genome shotgun (WGS) entry which is preliminary data.</text>
</comment>
<keyword evidence="9" id="KW-1185">Reference proteome</keyword>
<dbReference type="SUPFAM" id="SSF103481">
    <property type="entry name" value="Multidrug resistance efflux transporter EmrE"/>
    <property type="match status" value="2"/>
</dbReference>
<evidence type="ECO:0000313" key="9">
    <source>
        <dbReference type="Proteomes" id="UP000619260"/>
    </source>
</evidence>
<keyword evidence="4 6" id="KW-1133">Transmembrane helix</keyword>
<dbReference type="GO" id="GO:0016020">
    <property type="term" value="C:membrane"/>
    <property type="evidence" value="ECO:0007669"/>
    <property type="project" value="UniProtKB-SubCell"/>
</dbReference>
<dbReference type="InterPro" id="IPR000620">
    <property type="entry name" value="EamA_dom"/>
</dbReference>
<evidence type="ECO:0000259" key="7">
    <source>
        <dbReference type="Pfam" id="PF00892"/>
    </source>
</evidence>
<feature type="transmembrane region" description="Helical" evidence="6">
    <location>
        <begin position="158"/>
        <end position="175"/>
    </location>
</feature>
<feature type="transmembrane region" description="Helical" evidence="6">
    <location>
        <begin position="249"/>
        <end position="269"/>
    </location>
</feature>
<dbReference type="Pfam" id="PF00892">
    <property type="entry name" value="EamA"/>
    <property type="match status" value="2"/>
</dbReference>
<dbReference type="EMBL" id="BOPF01000021">
    <property type="protein sequence ID" value="GIJ48545.1"/>
    <property type="molecule type" value="Genomic_DNA"/>
</dbReference>
<protein>
    <submittedName>
        <fullName evidence="8">Transporter</fullName>
    </submittedName>
</protein>
<dbReference type="Proteomes" id="UP000619260">
    <property type="component" value="Unassembled WGS sequence"/>
</dbReference>
<evidence type="ECO:0000256" key="1">
    <source>
        <dbReference type="ARBA" id="ARBA00004141"/>
    </source>
</evidence>
<evidence type="ECO:0000256" key="3">
    <source>
        <dbReference type="ARBA" id="ARBA00022692"/>
    </source>
</evidence>
<feature type="transmembrane region" description="Helical" evidence="6">
    <location>
        <begin position="12"/>
        <end position="31"/>
    </location>
</feature>
<feature type="domain" description="EamA" evidence="7">
    <location>
        <begin position="159"/>
        <end position="290"/>
    </location>
</feature>
<feature type="transmembrane region" description="Helical" evidence="6">
    <location>
        <begin position="187"/>
        <end position="209"/>
    </location>
</feature>
<feature type="transmembrane region" description="Helical" evidence="6">
    <location>
        <begin position="73"/>
        <end position="94"/>
    </location>
</feature>
<feature type="transmembrane region" description="Helical" evidence="6">
    <location>
        <begin position="275"/>
        <end position="291"/>
    </location>
</feature>
<reference evidence="8" key="1">
    <citation type="submission" date="2021-01" db="EMBL/GenBank/DDBJ databases">
        <title>Whole genome shotgun sequence of Virgisporangium aliadipatigenens NBRC 105644.</title>
        <authorList>
            <person name="Komaki H."/>
            <person name="Tamura T."/>
        </authorList>
    </citation>
    <scope>NUCLEOTIDE SEQUENCE</scope>
    <source>
        <strain evidence="8">NBRC 105644</strain>
    </source>
</reference>
<feature type="transmembrane region" description="Helical" evidence="6">
    <location>
        <begin position="215"/>
        <end position="237"/>
    </location>
</feature>
<name>A0A8J3YRG0_9ACTN</name>
<dbReference type="AlphaFoldDB" id="A0A8J3YRG0"/>
<keyword evidence="5 6" id="KW-0472">Membrane</keyword>
<evidence type="ECO:0000256" key="6">
    <source>
        <dbReference type="SAM" id="Phobius"/>
    </source>
</evidence>
<dbReference type="PANTHER" id="PTHR32322">
    <property type="entry name" value="INNER MEMBRANE TRANSPORTER"/>
    <property type="match status" value="1"/>
</dbReference>
<dbReference type="PANTHER" id="PTHR32322:SF9">
    <property type="entry name" value="AMINO-ACID METABOLITE EFFLUX PUMP-RELATED"/>
    <property type="match status" value="1"/>
</dbReference>
<feature type="transmembrane region" description="Helical" evidence="6">
    <location>
        <begin position="132"/>
        <end position="152"/>
    </location>
</feature>
<sequence>MNTTAPEPTSPTWVPRFVLLAAIWGVSFLLIRLGVEAFHPTQVTLGRVAFGAAVLLAVVAVRRERLPRSLKVWGHLFVAASITASVPFTLFGYAERHIPSALAGICNATTPLFTVLVALAVLPDERPTRTRLAGLVTGFAGVAVVLGVWQGFAGGVPTLMALTAAALYAAGWAYVRRFLTGTGYSLAALACGQLLMATLQLALVTPLLGGVPSAFPLRSTLAVAALGVFGTGIAYLLHHSLVRDAGATVASTVTYLIPLVSLAVGVTLLDERLHWYQVLGAGIVLLGGWLSQRTVATKAPAAPAVEDVVRESVVPAR</sequence>
<proteinExistence type="inferred from homology"/>
<feature type="transmembrane region" description="Helical" evidence="6">
    <location>
        <begin position="43"/>
        <end position="61"/>
    </location>
</feature>
<accession>A0A8J3YRG0</accession>
<evidence type="ECO:0000256" key="2">
    <source>
        <dbReference type="ARBA" id="ARBA00007362"/>
    </source>
</evidence>
<keyword evidence="3 6" id="KW-0812">Transmembrane</keyword>
<dbReference type="InterPro" id="IPR050638">
    <property type="entry name" value="AA-Vitamin_Transporters"/>
</dbReference>
<feature type="transmembrane region" description="Helical" evidence="6">
    <location>
        <begin position="100"/>
        <end position="120"/>
    </location>
</feature>
<evidence type="ECO:0000256" key="4">
    <source>
        <dbReference type="ARBA" id="ARBA00022989"/>
    </source>
</evidence>
<feature type="domain" description="EamA" evidence="7">
    <location>
        <begin position="17"/>
        <end position="146"/>
    </location>
</feature>
<dbReference type="InterPro" id="IPR037185">
    <property type="entry name" value="EmrE-like"/>
</dbReference>
<organism evidence="8 9">
    <name type="scientific">Virgisporangium aliadipatigenens</name>
    <dbReference type="NCBI Taxonomy" id="741659"/>
    <lineage>
        <taxon>Bacteria</taxon>
        <taxon>Bacillati</taxon>
        <taxon>Actinomycetota</taxon>
        <taxon>Actinomycetes</taxon>
        <taxon>Micromonosporales</taxon>
        <taxon>Micromonosporaceae</taxon>
        <taxon>Virgisporangium</taxon>
    </lineage>
</organism>
<gene>
    <name evidence="8" type="ORF">Val02_54310</name>
</gene>
<dbReference type="RefSeq" id="WP_203902026.1">
    <property type="nucleotide sequence ID" value="NZ_BOPF01000021.1"/>
</dbReference>
<comment type="similarity">
    <text evidence="2">Belongs to the EamA transporter family.</text>
</comment>
<evidence type="ECO:0000256" key="5">
    <source>
        <dbReference type="ARBA" id="ARBA00023136"/>
    </source>
</evidence>
<evidence type="ECO:0000313" key="8">
    <source>
        <dbReference type="EMBL" id="GIJ48545.1"/>
    </source>
</evidence>
<comment type="subcellular location">
    <subcellularLocation>
        <location evidence="1">Membrane</location>
        <topology evidence="1">Multi-pass membrane protein</topology>
    </subcellularLocation>
</comment>